<dbReference type="Gene3D" id="3.10.50.40">
    <property type="match status" value="2"/>
</dbReference>
<feature type="domain" description="PPIase FKBP-type" evidence="9">
    <location>
        <begin position="177"/>
        <end position="277"/>
    </location>
</feature>
<keyword evidence="3 6" id="KW-0697">Rotamase</keyword>
<dbReference type="PROSITE" id="PS50059">
    <property type="entry name" value="FKBP_PPIASE"/>
    <property type="match status" value="2"/>
</dbReference>
<dbReference type="AlphaFoldDB" id="A0A1I7GBN0"/>
<reference evidence="11" key="1">
    <citation type="submission" date="2016-10" db="EMBL/GenBank/DDBJ databases">
        <authorList>
            <person name="Varghese N."/>
            <person name="Submissions S."/>
        </authorList>
    </citation>
    <scope>NUCLEOTIDE SEQUENCE [LARGE SCALE GENOMIC DNA]</scope>
    <source>
        <strain evidence="11">CGMCC 1.11014</strain>
    </source>
</reference>
<feature type="signal peptide" evidence="8">
    <location>
        <begin position="1"/>
        <end position="21"/>
    </location>
</feature>
<dbReference type="Pfam" id="PF00254">
    <property type="entry name" value="FKBP_C"/>
    <property type="match status" value="2"/>
</dbReference>
<dbReference type="STRING" id="1035707.SAMN05216552_1003216"/>
<dbReference type="PROSITE" id="PS51257">
    <property type="entry name" value="PROKAR_LIPOPROTEIN"/>
    <property type="match status" value="1"/>
</dbReference>
<dbReference type="EMBL" id="FPBO01000003">
    <property type="protein sequence ID" value="SFU45869.1"/>
    <property type="molecule type" value="Genomic_DNA"/>
</dbReference>
<dbReference type="EC" id="5.2.1.8" evidence="7"/>
<sequence>MKSMFQMIATLACVLGLTACGGGDDNKTATTETPQPAYAKTDLVTGTGETAANGDLVTILYTGYLYDSTKANGRGAQFETSPTGAGVSFAVATGAVPIKGWDQGVLGMKVGGKANLVLPSSLAFGAAGYTSTTGVKVAANAPLVFEVELIAVKKASPSATVTIKDNVVGTGAEAVLSKTLTVHYTGWLYDETKADFKGTKFDSSVDKGQTFDFAIGTATVIKGWDRGVLGMKVGGKRTLIVPSELGYGSAGTKDANGAVVIPPNAKLIFDIELIAVK</sequence>
<evidence type="ECO:0000256" key="7">
    <source>
        <dbReference type="RuleBase" id="RU003915"/>
    </source>
</evidence>
<dbReference type="OrthoDB" id="280278at2"/>
<dbReference type="PANTHER" id="PTHR43811:SF19">
    <property type="entry name" value="39 KDA FK506-BINDING NUCLEAR PROTEIN"/>
    <property type="match status" value="1"/>
</dbReference>
<keyword evidence="11" id="KW-1185">Reference proteome</keyword>
<keyword evidence="8" id="KW-0732">Signal</keyword>
<comment type="catalytic activity">
    <reaction evidence="1 6 7">
        <text>[protein]-peptidylproline (omega=180) = [protein]-peptidylproline (omega=0)</text>
        <dbReference type="Rhea" id="RHEA:16237"/>
        <dbReference type="Rhea" id="RHEA-COMP:10747"/>
        <dbReference type="Rhea" id="RHEA-COMP:10748"/>
        <dbReference type="ChEBI" id="CHEBI:83833"/>
        <dbReference type="ChEBI" id="CHEBI:83834"/>
        <dbReference type="EC" id="5.2.1.8"/>
    </reaction>
</comment>
<evidence type="ECO:0000256" key="6">
    <source>
        <dbReference type="PROSITE-ProRule" id="PRU00277"/>
    </source>
</evidence>
<evidence type="ECO:0000256" key="2">
    <source>
        <dbReference type="ARBA" id="ARBA00006577"/>
    </source>
</evidence>
<name>A0A1I7GBN0_9BURK</name>
<dbReference type="Proteomes" id="UP000199391">
    <property type="component" value="Unassembled WGS sequence"/>
</dbReference>
<proteinExistence type="inferred from homology"/>
<evidence type="ECO:0000256" key="1">
    <source>
        <dbReference type="ARBA" id="ARBA00000971"/>
    </source>
</evidence>
<organism evidence="10 11">
    <name type="scientific">Pseudoduganella namucuonensis</name>
    <dbReference type="NCBI Taxonomy" id="1035707"/>
    <lineage>
        <taxon>Bacteria</taxon>
        <taxon>Pseudomonadati</taxon>
        <taxon>Pseudomonadota</taxon>
        <taxon>Betaproteobacteria</taxon>
        <taxon>Burkholderiales</taxon>
        <taxon>Oxalobacteraceae</taxon>
        <taxon>Telluria group</taxon>
        <taxon>Pseudoduganella</taxon>
    </lineage>
</organism>
<evidence type="ECO:0000313" key="10">
    <source>
        <dbReference type="EMBL" id="SFU45869.1"/>
    </source>
</evidence>
<dbReference type="GO" id="GO:0003755">
    <property type="term" value="F:peptidyl-prolyl cis-trans isomerase activity"/>
    <property type="evidence" value="ECO:0007669"/>
    <property type="project" value="UniProtKB-UniRule"/>
</dbReference>
<comment type="similarity">
    <text evidence="2 7">Belongs to the FKBP-type PPIase family.</text>
</comment>
<feature type="chain" id="PRO_5011734313" description="Peptidyl-prolyl cis-trans isomerase" evidence="8">
    <location>
        <begin position="22"/>
        <end position="277"/>
    </location>
</feature>
<evidence type="ECO:0000256" key="3">
    <source>
        <dbReference type="ARBA" id="ARBA00023110"/>
    </source>
</evidence>
<keyword evidence="4 6" id="KW-0413">Isomerase</keyword>
<accession>A0A1I7GBN0</accession>
<protein>
    <recommendedName>
        <fullName evidence="7">Peptidyl-prolyl cis-trans isomerase</fullName>
        <ecNumber evidence="7">5.2.1.8</ecNumber>
    </recommendedName>
</protein>
<evidence type="ECO:0000256" key="5">
    <source>
        <dbReference type="ARBA" id="ARBA00056164"/>
    </source>
</evidence>
<evidence type="ECO:0000256" key="8">
    <source>
        <dbReference type="SAM" id="SignalP"/>
    </source>
</evidence>
<gene>
    <name evidence="10" type="ORF">SAMN05216552_1003216</name>
</gene>
<evidence type="ECO:0000259" key="9">
    <source>
        <dbReference type="PROSITE" id="PS50059"/>
    </source>
</evidence>
<evidence type="ECO:0000256" key="4">
    <source>
        <dbReference type="ARBA" id="ARBA00023235"/>
    </source>
</evidence>
<feature type="domain" description="PPIase FKBP-type" evidence="9">
    <location>
        <begin position="54"/>
        <end position="153"/>
    </location>
</feature>
<dbReference type="InterPro" id="IPR001179">
    <property type="entry name" value="PPIase_FKBP_dom"/>
</dbReference>
<dbReference type="SUPFAM" id="SSF54534">
    <property type="entry name" value="FKBP-like"/>
    <property type="match status" value="2"/>
</dbReference>
<evidence type="ECO:0000313" key="11">
    <source>
        <dbReference type="Proteomes" id="UP000199391"/>
    </source>
</evidence>
<dbReference type="PANTHER" id="PTHR43811">
    <property type="entry name" value="FKBP-TYPE PEPTIDYL-PROLYL CIS-TRANS ISOMERASE FKPA"/>
    <property type="match status" value="1"/>
</dbReference>
<comment type="function">
    <text evidence="5">PPIases accelerate the folding of proteins.</text>
</comment>
<dbReference type="InterPro" id="IPR046357">
    <property type="entry name" value="PPIase_dom_sf"/>
</dbReference>
<dbReference type="FunFam" id="3.10.50.40:FF:000006">
    <property type="entry name" value="Peptidyl-prolyl cis-trans isomerase"/>
    <property type="match status" value="1"/>
</dbReference>